<keyword evidence="3" id="KW-1185">Reference proteome</keyword>
<sequence length="269" mass="28657">MSSIVTVDDGYRVHVAEHGDPTGRVVVLVAGFKAAATSWRFQIRSLSDAGYRVLAVDLRGHGATEAIGRGVTMQRRAADLAAVLEQLELRDVTLVGGSMGGNTIWAYVEAHGTDRLRSIVVVDQTPRMQNGDGWLHGYYGYDASNRDTFFAEGIPPTGVGTPIWRRGMRLVRILQAMGDAGRGGLSPAELDVLGDHAKADWRPVIASTDIPVLLVAGAESELWPATHAAAAAALAPEGESAVILRAGHATNIEQPEAFDRGLLAFLART</sequence>
<dbReference type="PRINTS" id="PR00111">
    <property type="entry name" value="ABHYDROLASE"/>
</dbReference>
<dbReference type="PANTHER" id="PTHR43194:SF2">
    <property type="entry name" value="PEROXISOMAL MEMBRANE PROTEIN LPX1"/>
    <property type="match status" value="1"/>
</dbReference>
<protein>
    <submittedName>
        <fullName evidence="2">Alpha/beta hydrolase</fullName>
    </submittedName>
</protein>
<dbReference type="EMBL" id="BAAAQT010000008">
    <property type="protein sequence ID" value="GAA2175719.1"/>
    <property type="molecule type" value="Genomic_DNA"/>
</dbReference>
<dbReference type="RefSeq" id="WP_344344454.1">
    <property type="nucleotide sequence ID" value="NZ_BAAAQT010000008.1"/>
</dbReference>
<dbReference type="InterPro" id="IPR000073">
    <property type="entry name" value="AB_hydrolase_1"/>
</dbReference>
<evidence type="ECO:0000313" key="3">
    <source>
        <dbReference type="Proteomes" id="UP001501599"/>
    </source>
</evidence>
<evidence type="ECO:0000259" key="1">
    <source>
        <dbReference type="Pfam" id="PF00561"/>
    </source>
</evidence>
<dbReference type="PANTHER" id="PTHR43194">
    <property type="entry name" value="HYDROLASE ALPHA/BETA FOLD FAMILY"/>
    <property type="match status" value="1"/>
</dbReference>
<keyword evidence="2" id="KW-0378">Hydrolase</keyword>
<name>A0ABP5MNF8_9MICO</name>
<dbReference type="SUPFAM" id="SSF53474">
    <property type="entry name" value="alpha/beta-Hydrolases"/>
    <property type="match status" value="1"/>
</dbReference>
<dbReference type="InterPro" id="IPR050228">
    <property type="entry name" value="Carboxylesterase_BioH"/>
</dbReference>
<dbReference type="PRINTS" id="PR00412">
    <property type="entry name" value="EPOXHYDRLASE"/>
</dbReference>
<dbReference type="Pfam" id="PF00561">
    <property type="entry name" value="Abhydrolase_1"/>
    <property type="match status" value="1"/>
</dbReference>
<accession>A0ABP5MNF8</accession>
<proteinExistence type="predicted"/>
<comment type="caution">
    <text evidence="2">The sequence shown here is derived from an EMBL/GenBank/DDBJ whole genome shotgun (WGS) entry which is preliminary data.</text>
</comment>
<evidence type="ECO:0000313" key="2">
    <source>
        <dbReference type="EMBL" id="GAA2175719.1"/>
    </source>
</evidence>
<dbReference type="Gene3D" id="3.40.50.1820">
    <property type="entry name" value="alpha/beta hydrolase"/>
    <property type="match status" value="1"/>
</dbReference>
<reference evidence="3" key="1">
    <citation type="journal article" date="2019" name="Int. J. Syst. Evol. Microbiol.">
        <title>The Global Catalogue of Microorganisms (GCM) 10K type strain sequencing project: providing services to taxonomists for standard genome sequencing and annotation.</title>
        <authorList>
            <consortium name="The Broad Institute Genomics Platform"/>
            <consortium name="The Broad Institute Genome Sequencing Center for Infectious Disease"/>
            <person name="Wu L."/>
            <person name="Ma J."/>
        </authorList>
    </citation>
    <scope>NUCLEOTIDE SEQUENCE [LARGE SCALE GENOMIC DNA]</scope>
    <source>
        <strain evidence="3">JCM 16026</strain>
    </source>
</reference>
<dbReference type="GO" id="GO:0016787">
    <property type="term" value="F:hydrolase activity"/>
    <property type="evidence" value="ECO:0007669"/>
    <property type="project" value="UniProtKB-KW"/>
</dbReference>
<dbReference type="Proteomes" id="UP001501599">
    <property type="component" value="Unassembled WGS sequence"/>
</dbReference>
<organism evidence="2 3">
    <name type="scientific">Agrococcus versicolor</name>
    <dbReference type="NCBI Taxonomy" id="501482"/>
    <lineage>
        <taxon>Bacteria</taxon>
        <taxon>Bacillati</taxon>
        <taxon>Actinomycetota</taxon>
        <taxon>Actinomycetes</taxon>
        <taxon>Micrococcales</taxon>
        <taxon>Microbacteriaceae</taxon>
        <taxon>Agrococcus</taxon>
    </lineage>
</organism>
<dbReference type="InterPro" id="IPR029058">
    <property type="entry name" value="AB_hydrolase_fold"/>
</dbReference>
<gene>
    <name evidence="2" type="ORF">GCM10009846_26690</name>
</gene>
<dbReference type="InterPro" id="IPR000639">
    <property type="entry name" value="Epox_hydrolase-like"/>
</dbReference>
<feature type="domain" description="AB hydrolase-1" evidence="1">
    <location>
        <begin position="25"/>
        <end position="144"/>
    </location>
</feature>